<evidence type="ECO:0000313" key="4">
    <source>
        <dbReference type="Proteomes" id="UP000799757"/>
    </source>
</evidence>
<evidence type="ECO:0000259" key="2">
    <source>
        <dbReference type="Pfam" id="PF12937"/>
    </source>
</evidence>
<evidence type="ECO:0000313" key="3">
    <source>
        <dbReference type="EMBL" id="KAF2791609.1"/>
    </source>
</evidence>
<dbReference type="InterPro" id="IPR036047">
    <property type="entry name" value="F-box-like_dom_sf"/>
</dbReference>
<gene>
    <name evidence="3" type="ORF">K505DRAFT_64148</name>
</gene>
<dbReference type="InterPro" id="IPR001810">
    <property type="entry name" value="F-box_dom"/>
</dbReference>
<evidence type="ECO:0000256" key="1">
    <source>
        <dbReference type="SAM" id="MobiDB-lite"/>
    </source>
</evidence>
<protein>
    <recommendedName>
        <fullName evidence="2">F-box domain-containing protein</fullName>
    </recommendedName>
</protein>
<dbReference type="AlphaFoldDB" id="A0A6A6X5L3"/>
<accession>A0A6A6X5L3</accession>
<organism evidence="3 4">
    <name type="scientific">Melanomma pulvis-pyrius CBS 109.77</name>
    <dbReference type="NCBI Taxonomy" id="1314802"/>
    <lineage>
        <taxon>Eukaryota</taxon>
        <taxon>Fungi</taxon>
        <taxon>Dikarya</taxon>
        <taxon>Ascomycota</taxon>
        <taxon>Pezizomycotina</taxon>
        <taxon>Dothideomycetes</taxon>
        <taxon>Pleosporomycetidae</taxon>
        <taxon>Pleosporales</taxon>
        <taxon>Melanommataceae</taxon>
        <taxon>Melanomma</taxon>
    </lineage>
</organism>
<dbReference type="Proteomes" id="UP000799757">
    <property type="component" value="Unassembled WGS sequence"/>
</dbReference>
<feature type="compositionally biased region" description="Basic and acidic residues" evidence="1">
    <location>
        <begin position="454"/>
        <end position="467"/>
    </location>
</feature>
<dbReference type="OrthoDB" id="3768945at2759"/>
<name>A0A6A6X5L3_9PLEO</name>
<dbReference type="EMBL" id="MU002011">
    <property type="protein sequence ID" value="KAF2791609.1"/>
    <property type="molecule type" value="Genomic_DNA"/>
</dbReference>
<reference evidence="3" key="1">
    <citation type="journal article" date="2020" name="Stud. Mycol.">
        <title>101 Dothideomycetes genomes: a test case for predicting lifestyles and emergence of pathogens.</title>
        <authorList>
            <person name="Haridas S."/>
            <person name="Albert R."/>
            <person name="Binder M."/>
            <person name="Bloem J."/>
            <person name="Labutti K."/>
            <person name="Salamov A."/>
            <person name="Andreopoulos B."/>
            <person name="Baker S."/>
            <person name="Barry K."/>
            <person name="Bills G."/>
            <person name="Bluhm B."/>
            <person name="Cannon C."/>
            <person name="Castanera R."/>
            <person name="Culley D."/>
            <person name="Daum C."/>
            <person name="Ezra D."/>
            <person name="Gonzalez J."/>
            <person name="Henrissat B."/>
            <person name="Kuo A."/>
            <person name="Liang C."/>
            <person name="Lipzen A."/>
            <person name="Lutzoni F."/>
            <person name="Magnuson J."/>
            <person name="Mondo S."/>
            <person name="Nolan M."/>
            <person name="Ohm R."/>
            <person name="Pangilinan J."/>
            <person name="Park H.-J."/>
            <person name="Ramirez L."/>
            <person name="Alfaro M."/>
            <person name="Sun H."/>
            <person name="Tritt A."/>
            <person name="Yoshinaga Y."/>
            <person name="Zwiers L.-H."/>
            <person name="Turgeon B."/>
            <person name="Goodwin S."/>
            <person name="Spatafora J."/>
            <person name="Crous P."/>
            <person name="Grigoriev I."/>
        </authorList>
    </citation>
    <scope>NUCLEOTIDE SEQUENCE</scope>
    <source>
        <strain evidence="3">CBS 109.77</strain>
    </source>
</reference>
<dbReference type="Pfam" id="PF12937">
    <property type="entry name" value="F-box-like"/>
    <property type="match status" value="1"/>
</dbReference>
<feature type="region of interest" description="Disordered" evidence="1">
    <location>
        <begin position="454"/>
        <end position="501"/>
    </location>
</feature>
<dbReference type="SUPFAM" id="SSF81383">
    <property type="entry name" value="F-box domain"/>
    <property type="match status" value="1"/>
</dbReference>
<sequence>MVPNNPPKKGTMHDSLWYLDYYEGPSHLKPPLRMFDQLPNELLIAIAAQTETNHDLCQLSLVNRRLRNIAQSTLMNPVKMPHHGIRKFVEAMIGRLDLVAQIKEVDLGDFGCERHGMQLGECDPELLKLCEDLVTKVAGAEQWTKIVLAKDIGQDDPWGIHSSFYLAILSIIAPDLKILSVEPRPLGNLSPDILVDSPNQILWELQHLSPMFNAPLLQLLQNRLEDLTISTKNSCFKGIHMRNISFTGFTKLKRLSLPMQTLVCQSVDTTNPVAVLPPQLESLEIKSCNGLIHKWISKLFDCVGEDQPSKIRQLDLYFQHCLRSSVVLMCDGNDYYMSGLFLLREMASKYGCNITAYTRSHSSDKHEAHELQPELDALGLLTPPEAWMVATKGEQFSAAVARSDGGAPRARTRLEQKLFLKNTHVPTAFFSSPTFDVAAWEKVLFFKGTRGTKAEFEKKKNKKETGKGTKGGRVGRDSKSSPGHQIKRRGPAKTVEQEVEL</sequence>
<feature type="domain" description="F-box" evidence="2">
    <location>
        <begin position="35"/>
        <end position="73"/>
    </location>
</feature>
<keyword evidence="4" id="KW-1185">Reference proteome</keyword>
<proteinExistence type="predicted"/>